<dbReference type="RefSeq" id="WP_017353830.1">
    <property type="nucleotide sequence ID" value="NZ_CP070936.1"/>
</dbReference>
<dbReference type="GO" id="GO:0015418">
    <property type="term" value="F:ABC-type quaternary ammonium compound transporting activity"/>
    <property type="evidence" value="ECO:0007669"/>
    <property type="project" value="UniProtKB-EC"/>
</dbReference>
<evidence type="ECO:0000313" key="6">
    <source>
        <dbReference type="EMBL" id="NFF87152.1"/>
    </source>
</evidence>
<dbReference type="PROSITE" id="PS00211">
    <property type="entry name" value="ABC_TRANSPORTER_1"/>
    <property type="match status" value="1"/>
</dbReference>
<dbReference type="GO" id="GO:0016887">
    <property type="term" value="F:ATP hydrolysis activity"/>
    <property type="evidence" value="ECO:0007669"/>
    <property type="project" value="InterPro"/>
</dbReference>
<dbReference type="AlphaFoldDB" id="A0A6B4QHX3"/>
<dbReference type="SMART" id="SM00382">
    <property type="entry name" value="AAA"/>
    <property type="match status" value="1"/>
</dbReference>
<dbReference type="InterPro" id="IPR017871">
    <property type="entry name" value="ABC_transporter-like_CS"/>
</dbReference>
<dbReference type="InterPro" id="IPR027417">
    <property type="entry name" value="P-loop_NTPase"/>
</dbReference>
<dbReference type="Gene3D" id="3.40.50.300">
    <property type="entry name" value="P-loop containing nucleotide triphosphate hydrolases"/>
    <property type="match status" value="1"/>
</dbReference>
<keyword evidence="3 6" id="KW-0067">ATP-binding</keyword>
<evidence type="ECO:0000256" key="2">
    <source>
        <dbReference type="ARBA" id="ARBA00022741"/>
    </source>
</evidence>
<name>A0A6B4QHX3_CLOBO</name>
<dbReference type="Pfam" id="PF00005">
    <property type="entry name" value="ABC_tran"/>
    <property type="match status" value="1"/>
</dbReference>
<dbReference type="SUPFAM" id="SSF52540">
    <property type="entry name" value="P-loop containing nucleoside triphosphate hydrolases"/>
    <property type="match status" value="1"/>
</dbReference>
<dbReference type="FunFam" id="3.40.50.300:FF:000425">
    <property type="entry name" value="Probable ABC transporter, ATP-binding subunit"/>
    <property type="match status" value="1"/>
</dbReference>
<evidence type="ECO:0000313" key="7">
    <source>
        <dbReference type="Proteomes" id="UP000476820"/>
    </source>
</evidence>
<evidence type="ECO:0000259" key="5">
    <source>
        <dbReference type="PROSITE" id="PS50893"/>
    </source>
</evidence>
<dbReference type="PANTHER" id="PTHR42781">
    <property type="entry name" value="SPERMIDINE/PUTRESCINE IMPORT ATP-BINDING PROTEIN POTA"/>
    <property type="match status" value="1"/>
</dbReference>
<dbReference type="PANTHER" id="PTHR42781:SF4">
    <property type="entry name" value="SPERMIDINE_PUTRESCINE IMPORT ATP-BINDING PROTEIN POTA"/>
    <property type="match status" value="1"/>
</dbReference>
<organism evidence="6 7">
    <name type="scientific">Clostridium botulinum</name>
    <dbReference type="NCBI Taxonomy" id="1491"/>
    <lineage>
        <taxon>Bacteria</taxon>
        <taxon>Bacillati</taxon>
        <taxon>Bacillota</taxon>
        <taxon>Clostridia</taxon>
        <taxon>Eubacteriales</taxon>
        <taxon>Clostridiaceae</taxon>
        <taxon>Clostridium</taxon>
    </lineage>
</organism>
<dbReference type="InterPro" id="IPR050093">
    <property type="entry name" value="ABC_SmlMolc_Importer"/>
</dbReference>
<gene>
    <name evidence="6" type="ORF">FC774_04485</name>
</gene>
<feature type="domain" description="ABC transporter" evidence="5">
    <location>
        <begin position="7"/>
        <end position="241"/>
    </location>
</feature>
<dbReference type="Proteomes" id="UP000476820">
    <property type="component" value="Unassembled WGS sequence"/>
</dbReference>
<dbReference type="GO" id="GO:0005524">
    <property type="term" value="F:ATP binding"/>
    <property type="evidence" value="ECO:0007669"/>
    <property type="project" value="UniProtKB-KW"/>
</dbReference>
<dbReference type="PROSITE" id="PS50893">
    <property type="entry name" value="ABC_TRANSPORTER_2"/>
    <property type="match status" value="1"/>
</dbReference>
<comment type="caution">
    <text evidence="6">The sequence shown here is derived from an EMBL/GenBank/DDBJ whole genome shotgun (WGS) entry which is preliminary data.</text>
</comment>
<accession>A0A6B4QHX3</accession>
<reference evidence="6 7" key="1">
    <citation type="submission" date="2019-04" db="EMBL/GenBank/DDBJ databases">
        <title>Genome sequencing of Clostridium botulinum Groups I-IV and Clostridium butyricum.</title>
        <authorList>
            <person name="Brunt J."/>
            <person name="Van Vliet A.H.M."/>
            <person name="Stringer S.C."/>
            <person name="Carter A.T."/>
            <person name="Peck M.W."/>
        </authorList>
    </citation>
    <scope>NUCLEOTIDE SEQUENCE [LARGE SCALE GENOMIC DNA]</scope>
    <source>
        <strain evidence="6 7">1605</strain>
    </source>
</reference>
<proteinExistence type="predicted"/>
<evidence type="ECO:0000256" key="4">
    <source>
        <dbReference type="ARBA" id="ARBA00066388"/>
    </source>
</evidence>
<dbReference type="InterPro" id="IPR003439">
    <property type="entry name" value="ABC_transporter-like_ATP-bd"/>
</dbReference>
<sequence>MTRRRIIEFEGICKSYGNKEILKNLNLCIDKGEFLTIIGSSGCGKTTLLKLVNGLIMPDKGRVLVYGEDISKISKIELRRKIGYVIQEVGLFPHMNVRKNISYVLDLINKDNKRSIQERTEYLIKSVGLSKEILNSYPGELSGGQRQRIGIARALAAKPNIVLMDEPFGAVDEITRKLLQEEILRIYNEFNVTIIFITHDIREALKLGTRVIVMDEGNIIQSGTPTEIRENPKTIFVKELIGA</sequence>
<keyword evidence="2" id="KW-0547">Nucleotide-binding</keyword>
<evidence type="ECO:0000256" key="3">
    <source>
        <dbReference type="ARBA" id="ARBA00022840"/>
    </source>
</evidence>
<keyword evidence="1" id="KW-0813">Transport</keyword>
<protein>
    <recommendedName>
        <fullName evidence="4">ABC-type quaternary amine transporter</fullName>
        <ecNumber evidence="4">7.6.2.9</ecNumber>
    </recommendedName>
</protein>
<dbReference type="EMBL" id="SWOV01000007">
    <property type="protein sequence ID" value="NFF87152.1"/>
    <property type="molecule type" value="Genomic_DNA"/>
</dbReference>
<evidence type="ECO:0000256" key="1">
    <source>
        <dbReference type="ARBA" id="ARBA00022448"/>
    </source>
</evidence>
<dbReference type="InterPro" id="IPR003593">
    <property type="entry name" value="AAA+_ATPase"/>
</dbReference>
<dbReference type="EC" id="7.6.2.9" evidence="4"/>